<dbReference type="HAMAP" id="MF_00005">
    <property type="entry name" value="Arg_succ_synth_type1"/>
    <property type="match status" value="1"/>
</dbReference>
<feature type="binding site" evidence="10">
    <location>
        <position position="175"/>
    </location>
    <ligand>
        <name>L-citrulline</name>
        <dbReference type="ChEBI" id="CHEBI:57743"/>
    </ligand>
</feature>
<dbReference type="RefSeq" id="WP_168078462.1">
    <property type="nucleotide sequence ID" value="NZ_BAAAQJ010000021.1"/>
</dbReference>
<feature type="domain" description="Arginosuccinate synthase-like N-terminal" evidence="11">
    <location>
        <begin position="4"/>
        <end position="165"/>
    </location>
</feature>
<dbReference type="CDD" id="cd01999">
    <property type="entry name" value="ASS"/>
    <property type="match status" value="1"/>
</dbReference>
<dbReference type="InterPro" id="IPR018223">
    <property type="entry name" value="Arginosuc_synth_CS"/>
</dbReference>
<dbReference type="InterPro" id="IPR048268">
    <property type="entry name" value="Arginosuc_syn_C"/>
</dbReference>
<reference evidence="13" key="1">
    <citation type="submission" date="2021-01" db="EMBL/GenBank/DDBJ databases">
        <title>Whole genome shotgun sequence of Planosporangium flavigriseum NBRC 105377.</title>
        <authorList>
            <person name="Komaki H."/>
            <person name="Tamura T."/>
        </authorList>
    </citation>
    <scope>NUCLEOTIDE SEQUENCE</scope>
    <source>
        <strain evidence="13">NBRC 105377</strain>
    </source>
</reference>
<keyword evidence="5 10" id="KW-0055">Arginine biosynthesis</keyword>
<dbReference type="Gene3D" id="1.20.5.470">
    <property type="entry name" value="Single helix bin"/>
    <property type="match status" value="1"/>
</dbReference>
<dbReference type="InterPro" id="IPR001518">
    <property type="entry name" value="Arginosuc_synth"/>
</dbReference>
<dbReference type="PANTHER" id="PTHR11587:SF2">
    <property type="entry name" value="ARGININOSUCCINATE SYNTHASE"/>
    <property type="match status" value="1"/>
</dbReference>
<feature type="binding site" evidence="10">
    <location>
        <position position="119"/>
    </location>
    <ligand>
        <name>L-aspartate</name>
        <dbReference type="ChEBI" id="CHEBI:29991"/>
    </ligand>
</feature>
<comment type="similarity">
    <text evidence="10">Belongs to the argininosuccinate synthase family. Type 1 subfamily.</text>
</comment>
<evidence type="ECO:0000256" key="8">
    <source>
        <dbReference type="ARBA" id="ARBA00022741"/>
    </source>
</evidence>
<keyword evidence="9 10" id="KW-0067">ATP-binding</keyword>
<feature type="binding site" evidence="10">
    <location>
        <position position="124"/>
    </location>
    <ligand>
        <name>L-aspartate</name>
        <dbReference type="ChEBI" id="CHEBI:29991"/>
    </ligand>
</feature>
<dbReference type="SUPFAM" id="SSF69864">
    <property type="entry name" value="Argininosuccinate synthetase, C-terminal domain"/>
    <property type="match status" value="1"/>
</dbReference>
<dbReference type="GO" id="GO:0004055">
    <property type="term" value="F:argininosuccinate synthase activity"/>
    <property type="evidence" value="ECO:0007669"/>
    <property type="project" value="UniProtKB-UniRule"/>
</dbReference>
<organism evidence="13 14">
    <name type="scientific">Planosporangium flavigriseum</name>
    <dbReference type="NCBI Taxonomy" id="373681"/>
    <lineage>
        <taxon>Bacteria</taxon>
        <taxon>Bacillati</taxon>
        <taxon>Actinomycetota</taxon>
        <taxon>Actinomycetes</taxon>
        <taxon>Micromonosporales</taxon>
        <taxon>Micromonosporaceae</taxon>
        <taxon>Planosporangium</taxon>
    </lineage>
</organism>
<dbReference type="GO" id="GO:0005737">
    <property type="term" value="C:cytoplasm"/>
    <property type="evidence" value="ECO:0007669"/>
    <property type="project" value="UniProtKB-SubCell"/>
</dbReference>
<feature type="binding site" evidence="10">
    <location>
        <position position="259"/>
    </location>
    <ligand>
        <name>L-citrulline</name>
        <dbReference type="ChEBI" id="CHEBI:57743"/>
    </ligand>
</feature>
<keyword evidence="4 10" id="KW-0963">Cytoplasm</keyword>
<dbReference type="Gene3D" id="3.40.50.620">
    <property type="entry name" value="HUPs"/>
    <property type="match status" value="1"/>
</dbReference>
<dbReference type="AlphaFoldDB" id="A0A8J3LWU6"/>
<feature type="binding site" evidence="10">
    <location>
        <position position="127"/>
    </location>
    <ligand>
        <name>L-citrulline</name>
        <dbReference type="ChEBI" id="CHEBI:57743"/>
    </ligand>
</feature>
<comment type="pathway">
    <text evidence="1 10">Amino-acid biosynthesis; L-arginine biosynthesis; L-arginine from L-ornithine and carbamoyl phosphate: step 2/3.</text>
</comment>
<sequence length="400" mass="43581">MTDRVVLAYSGGLDTSVAIPYLAEKTGAEVIAVAVDLGQGGEDMAVIRQRALDCGAVEAEVIDAREEFAADFCLPALRANALYMDRYPLVSALSRPLIVRHLVAAASKHGGTIVSHGCTGKGNDQVRFEVGIGALAPNLKVIAPARDYAWTRDKAIAYAEEKGLPIDVTRKSPYSIDQNLWGRAVETGFLEDIWNAPIEDVYSYTQDPTVPKDADTVVITFEAGVPVAIDGETVTPYQAIAELNRRAGEHGVGRLDMVEDRLVGIKSREVYEAPGAIALITAHQELENVTVERDVARFKRTVDQRWGELVYDGLWFSPLKQALDAFIAETQKHVSGEVRLVLHGGRAVVTGRRSEASLYDFSLATYDEGDMFDQSLAKGFVDLWGLPSRLAAARDARFDG</sequence>
<evidence type="ECO:0000256" key="10">
    <source>
        <dbReference type="HAMAP-Rule" id="MF_00005"/>
    </source>
</evidence>
<dbReference type="FunFam" id="3.90.1260.10:FF:000007">
    <property type="entry name" value="Argininosuccinate synthase"/>
    <property type="match status" value="1"/>
</dbReference>
<evidence type="ECO:0000259" key="12">
    <source>
        <dbReference type="Pfam" id="PF20979"/>
    </source>
</evidence>
<comment type="subunit">
    <text evidence="2 10">Homotetramer.</text>
</comment>
<evidence type="ECO:0000256" key="1">
    <source>
        <dbReference type="ARBA" id="ARBA00004967"/>
    </source>
</evidence>
<evidence type="ECO:0000256" key="3">
    <source>
        <dbReference type="ARBA" id="ARBA00012286"/>
    </source>
</evidence>
<evidence type="ECO:0000256" key="9">
    <source>
        <dbReference type="ARBA" id="ARBA00022840"/>
    </source>
</evidence>
<dbReference type="PROSITE" id="PS00565">
    <property type="entry name" value="ARGININOSUCCIN_SYN_2"/>
    <property type="match status" value="1"/>
</dbReference>
<dbReference type="Pfam" id="PF00764">
    <property type="entry name" value="Arginosuc_synth"/>
    <property type="match status" value="1"/>
</dbReference>
<evidence type="ECO:0000256" key="6">
    <source>
        <dbReference type="ARBA" id="ARBA00022598"/>
    </source>
</evidence>
<dbReference type="UniPathway" id="UPA00068">
    <property type="reaction ID" value="UER00113"/>
</dbReference>
<dbReference type="GO" id="GO:0006526">
    <property type="term" value="P:L-arginine biosynthetic process"/>
    <property type="evidence" value="ECO:0007669"/>
    <property type="project" value="UniProtKB-UniRule"/>
</dbReference>
<evidence type="ECO:0000313" key="14">
    <source>
        <dbReference type="Proteomes" id="UP000653674"/>
    </source>
</evidence>
<keyword evidence="8 10" id="KW-0547">Nucleotide-binding</keyword>
<dbReference type="NCBIfam" id="NF001770">
    <property type="entry name" value="PRK00509.1"/>
    <property type="match status" value="1"/>
</dbReference>
<name>A0A8J3LWU6_9ACTN</name>
<evidence type="ECO:0000259" key="11">
    <source>
        <dbReference type="Pfam" id="PF00764"/>
    </source>
</evidence>
<keyword evidence="6 10" id="KW-0436">Ligase</keyword>
<dbReference type="Gene3D" id="3.90.1260.10">
    <property type="entry name" value="Argininosuccinate synthetase, chain A, domain 2"/>
    <property type="match status" value="1"/>
</dbReference>
<dbReference type="NCBIfam" id="TIGR00032">
    <property type="entry name" value="argG"/>
    <property type="match status" value="1"/>
</dbReference>
<keyword evidence="14" id="KW-1185">Reference proteome</keyword>
<feature type="binding site" evidence="10">
    <location>
        <position position="123"/>
    </location>
    <ligand>
        <name>L-aspartate</name>
        <dbReference type="ChEBI" id="CHEBI:29991"/>
    </ligand>
</feature>
<feature type="domain" description="Arginosuccinate synthase C-terminal" evidence="12">
    <location>
        <begin position="174"/>
        <end position="390"/>
    </location>
</feature>
<comment type="catalytic activity">
    <reaction evidence="10">
        <text>L-citrulline + L-aspartate + ATP = 2-(N(omega)-L-arginino)succinate + AMP + diphosphate + H(+)</text>
        <dbReference type="Rhea" id="RHEA:10932"/>
        <dbReference type="ChEBI" id="CHEBI:15378"/>
        <dbReference type="ChEBI" id="CHEBI:29991"/>
        <dbReference type="ChEBI" id="CHEBI:30616"/>
        <dbReference type="ChEBI" id="CHEBI:33019"/>
        <dbReference type="ChEBI" id="CHEBI:57472"/>
        <dbReference type="ChEBI" id="CHEBI:57743"/>
        <dbReference type="ChEBI" id="CHEBI:456215"/>
        <dbReference type="EC" id="6.3.4.5"/>
    </reaction>
</comment>
<evidence type="ECO:0000256" key="7">
    <source>
        <dbReference type="ARBA" id="ARBA00022605"/>
    </source>
</evidence>
<dbReference type="EC" id="6.3.4.5" evidence="3 10"/>
<dbReference type="FunFam" id="3.40.50.620:FF:000038">
    <property type="entry name" value="Argininosuccinate synthase"/>
    <property type="match status" value="1"/>
</dbReference>
<feature type="binding site" evidence="10">
    <location>
        <position position="87"/>
    </location>
    <ligand>
        <name>L-citrulline</name>
        <dbReference type="ChEBI" id="CHEBI:57743"/>
    </ligand>
</feature>
<comment type="caution">
    <text evidence="13">The sequence shown here is derived from an EMBL/GenBank/DDBJ whole genome shotgun (WGS) entry which is preliminary data.</text>
</comment>
<feature type="binding site" evidence="10">
    <location>
        <begin position="8"/>
        <end position="16"/>
    </location>
    <ligand>
        <name>ATP</name>
        <dbReference type="ChEBI" id="CHEBI:30616"/>
    </ligand>
</feature>
<accession>A0A8J3LWU6</accession>
<dbReference type="GO" id="GO:0005524">
    <property type="term" value="F:ATP binding"/>
    <property type="evidence" value="ECO:0007669"/>
    <property type="project" value="UniProtKB-UniRule"/>
</dbReference>
<evidence type="ECO:0000256" key="5">
    <source>
        <dbReference type="ARBA" id="ARBA00022571"/>
    </source>
</evidence>
<dbReference type="SUPFAM" id="SSF52402">
    <property type="entry name" value="Adenine nucleotide alpha hydrolases-like"/>
    <property type="match status" value="1"/>
</dbReference>
<protein>
    <recommendedName>
        <fullName evidence="3 10">Argininosuccinate synthase</fullName>
        <ecNumber evidence="3 10">6.3.4.5</ecNumber>
    </recommendedName>
    <alternativeName>
        <fullName evidence="10">Citrulline--aspartate ligase</fullName>
    </alternativeName>
</protein>
<dbReference type="InterPro" id="IPR014729">
    <property type="entry name" value="Rossmann-like_a/b/a_fold"/>
</dbReference>
<evidence type="ECO:0000313" key="13">
    <source>
        <dbReference type="EMBL" id="GIG75264.1"/>
    </source>
</evidence>
<proteinExistence type="inferred from homology"/>
<comment type="caution">
    <text evidence="10">Lacks conserved residue(s) required for the propagation of feature annotation.</text>
</comment>
<gene>
    <name evidence="10 13" type="primary">argG</name>
    <name evidence="13" type="ORF">Pfl04_36680</name>
</gene>
<dbReference type="InterPro" id="IPR023434">
    <property type="entry name" value="Arginosuc_synth_type_1_subfam"/>
</dbReference>
<keyword evidence="7 10" id="KW-0028">Amino-acid biosynthesis</keyword>
<dbReference type="Pfam" id="PF20979">
    <property type="entry name" value="Arginosuc_syn_C"/>
    <property type="match status" value="1"/>
</dbReference>
<dbReference type="PANTHER" id="PTHR11587">
    <property type="entry name" value="ARGININOSUCCINATE SYNTHASE"/>
    <property type="match status" value="1"/>
</dbReference>
<evidence type="ECO:0000256" key="4">
    <source>
        <dbReference type="ARBA" id="ARBA00022490"/>
    </source>
</evidence>
<dbReference type="Proteomes" id="UP000653674">
    <property type="component" value="Unassembled WGS sequence"/>
</dbReference>
<evidence type="ECO:0000256" key="2">
    <source>
        <dbReference type="ARBA" id="ARBA00011881"/>
    </source>
</evidence>
<dbReference type="GO" id="GO:0000050">
    <property type="term" value="P:urea cycle"/>
    <property type="evidence" value="ECO:0007669"/>
    <property type="project" value="TreeGrafter"/>
</dbReference>
<feature type="binding site" evidence="10">
    <location>
        <position position="271"/>
    </location>
    <ligand>
        <name>L-citrulline</name>
        <dbReference type="ChEBI" id="CHEBI:57743"/>
    </ligand>
</feature>
<dbReference type="EMBL" id="BONU01000029">
    <property type="protein sequence ID" value="GIG75264.1"/>
    <property type="molecule type" value="Genomic_DNA"/>
</dbReference>
<dbReference type="InterPro" id="IPR024074">
    <property type="entry name" value="AS_cat/multimer_dom_body"/>
</dbReference>
<feature type="binding site" evidence="10">
    <location>
        <position position="123"/>
    </location>
    <ligand>
        <name>L-citrulline</name>
        <dbReference type="ChEBI" id="CHEBI:57743"/>
    </ligand>
</feature>
<dbReference type="InterPro" id="IPR048267">
    <property type="entry name" value="Arginosuc_syn_N"/>
</dbReference>
<dbReference type="PROSITE" id="PS00564">
    <property type="entry name" value="ARGININOSUCCIN_SYN_1"/>
    <property type="match status" value="1"/>
</dbReference>
<comment type="subcellular location">
    <subcellularLocation>
        <location evidence="10">Cytoplasm</location>
    </subcellularLocation>
</comment>
<dbReference type="GO" id="GO:0000053">
    <property type="term" value="P:argininosuccinate metabolic process"/>
    <property type="evidence" value="ECO:0007669"/>
    <property type="project" value="TreeGrafter"/>
</dbReference>
<feature type="binding site" evidence="10">
    <location>
        <position position="117"/>
    </location>
    <ligand>
        <name>ATP</name>
        <dbReference type="ChEBI" id="CHEBI:30616"/>
    </ligand>
</feature>